<keyword evidence="2" id="KW-1185">Reference proteome</keyword>
<protein>
    <recommendedName>
        <fullName evidence="3">Small CPxCG-related zinc finger protein</fullName>
    </recommendedName>
</protein>
<evidence type="ECO:0000313" key="2">
    <source>
        <dbReference type="Proteomes" id="UP000189370"/>
    </source>
</evidence>
<gene>
    <name evidence="1" type="ORF">A6E15_08710</name>
</gene>
<comment type="caution">
    <text evidence="1">The sequence shown here is derived from an EMBL/GenBank/DDBJ whole genome shotgun (WGS) entry which is preliminary data.</text>
</comment>
<name>A0A1S8AWL0_9EURY</name>
<sequence length="62" mass="6669">MSEPAGSDSTTGSTVRKTLEAVLLRSDDRTVIEECRRCGTTIESAATCPACGCDDIVEYRIQ</sequence>
<dbReference type="RefSeq" id="WP_076145578.1">
    <property type="nucleotide sequence ID" value="NZ_LWLN01000001.1"/>
</dbReference>
<evidence type="ECO:0008006" key="3">
    <source>
        <dbReference type="Google" id="ProtNLM"/>
    </source>
</evidence>
<proteinExistence type="predicted"/>
<organism evidence="1 2">
    <name type="scientific">Natrinema saccharevitans</name>
    <dbReference type="NCBI Taxonomy" id="301967"/>
    <lineage>
        <taxon>Archaea</taxon>
        <taxon>Methanobacteriati</taxon>
        <taxon>Methanobacteriota</taxon>
        <taxon>Stenosarchaea group</taxon>
        <taxon>Halobacteria</taxon>
        <taxon>Halobacteriales</taxon>
        <taxon>Natrialbaceae</taxon>
        <taxon>Natrinema</taxon>
    </lineage>
</organism>
<dbReference type="Proteomes" id="UP000189370">
    <property type="component" value="Unassembled WGS sequence"/>
</dbReference>
<dbReference type="AlphaFoldDB" id="A0A1S8AWL0"/>
<evidence type="ECO:0000313" key="1">
    <source>
        <dbReference type="EMBL" id="OLZ41062.1"/>
    </source>
</evidence>
<dbReference type="EMBL" id="LWLN01000001">
    <property type="protein sequence ID" value="OLZ41062.1"/>
    <property type="molecule type" value="Genomic_DNA"/>
</dbReference>
<dbReference type="OrthoDB" id="295069at2157"/>
<reference evidence="2" key="1">
    <citation type="submission" date="2016-04" db="EMBL/GenBank/DDBJ databases">
        <authorList>
            <person name="Chen S.-C."/>
            <person name="Lai M.-C."/>
        </authorList>
    </citation>
    <scope>NUCLEOTIDE SEQUENCE [LARGE SCALE GENOMIC DNA]</scope>
    <source>
        <strain evidence="2">AB14</strain>
    </source>
</reference>
<accession>A0A1S8AWL0</accession>